<reference evidence="3 4" key="1">
    <citation type="journal article" date="2016" name="Mol. Biol. Evol.">
        <title>Comparative Genomics of Early-Diverging Mushroom-Forming Fungi Provides Insights into the Origins of Lignocellulose Decay Capabilities.</title>
        <authorList>
            <person name="Nagy L.G."/>
            <person name="Riley R."/>
            <person name="Tritt A."/>
            <person name="Adam C."/>
            <person name="Daum C."/>
            <person name="Floudas D."/>
            <person name="Sun H."/>
            <person name="Yadav J.S."/>
            <person name="Pangilinan J."/>
            <person name="Larsson K.H."/>
            <person name="Matsuura K."/>
            <person name="Barry K."/>
            <person name="Labutti K."/>
            <person name="Kuo R."/>
            <person name="Ohm R.A."/>
            <person name="Bhattacharya S.S."/>
            <person name="Shirouzu T."/>
            <person name="Yoshinaga Y."/>
            <person name="Martin F.M."/>
            <person name="Grigoriev I.V."/>
            <person name="Hibbett D.S."/>
        </authorList>
    </citation>
    <scope>NUCLEOTIDE SEQUENCE [LARGE SCALE GENOMIC DNA]</scope>
    <source>
        <strain evidence="3 4">HHB12733</strain>
    </source>
</reference>
<dbReference type="InterPro" id="IPR008266">
    <property type="entry name" value="Tyr_kinase_AS"/>
</dbReference>
<dbReference type="SUPFAM" id="SSF57701">
    <property type="entry name" value="Zn2/Cys6 DNA-binding domain"/>
    <property type="match status" value="1"/>
</dbReference>
<dbReference type="OrthoDB" id="4062651at2759"/>
<protein>
    <submittedName>
        <fullName evidence="3">Kinase-like protein</fullName>
    </submittedName>
</protein>
<evidence type="ECO:0000259" key="2">
    <source>
        <dbReference type="PROSITE" id="PS50048"/>
    </source>
</evidence>
<dbReference type="AlphaFoldDB" id="A0A165E1E4"/>
<dbReference type="Pfam" id="PF07714">
    <property type="entry name" value="PK_Tyr_Ser-Thr"/>
    <property type="match status" value="1"/>
</dbReference>
<dbReference type="GO" id="GO:0008270">
    <property type="term" value="F:zinc ion binding"/>
    <property type="evidence" value="ECO:0007669"/>
    <property type="project" value="InterPro"/>
</dbReference>
<keyword evidence="3" id="KW-0418">Kinase</keyword>
<dbReference type="PANTHER" id="PTHR44329">
    <property type="entry name" value="SERINE/THREONINE-PROTEIN KINASE TNNI3K-RELATED"/>
    <property type="match status" value="1"/>
</dbReference>
<dbReference type="STRING" id="1353952.A0A165E1E4"/>
<dbReference type="Proteomes" id="UP000076842">
    <property type="component" value="Unassembled WGS sequence"/>
</dbReference>
<dbReference type="InterPro" id="IPR036864">
    <property type="entry name" value="Zn2-C6_fun-type_DNA-bd_sf"/>
</dbReference>
<dbReference type="PROSITE" id="PS00109">
    <property type="entry name" value="PROTEIN_KINASE_TYR"/>
    <property type="match status" value="1"/>
</dbReference>
<dbReference type="SUPFAM" id="SSF56112">
    <property type="entry name" value="Protein kinase-like (PK-like)"/>
    <property type="match status" value="2"/>
</dbReference>
<dbReference type="CDD" id="cd00067">
    <property type="entry name" value="GAL4"/>
    <property type="match status" value="1"/>
</dbReference>
<dbReference type="Gene3D" id="1.10.510.10">
    <property type="entry name" value="Transferase(Phosphotransferase) domain 1"/>
    <property type="match status" value="2"/>
</dbReference>
<evidence type="ECO:0000313" key="3">
    <source>
        <dbReference type="EMBL" id="KZT53909.1"/>
    </source>
</evidence>
<gene>
    <name evidence="3" type="ORF">CALCODRAFT_34361</name>
</gene>
<dbReference type="InterPro" id="IPR001138">
    <property type="entry name" value="Zn2Cys6_DnaBD"/>
</dbReference>
<dbReference type="PROSITE" id="PS00463">
    <property type="entry name" value="ZN2_CY6_FUNGAL_1"/>
    <property type="match status" value="1"/>
</dbReference>
<keyword evidence="4" id="KW-1185">Reference proteome</keyword>
<feature type="domain" description="Zn(2)-C6 fungal-type" evidence="2">
    <location>
        <begin position="114"/>
        <end position="146"/>
    </location>
</feature>
<dbReference type="Gene3D" id="4.10.240.10">
    <property type="entry name" value="Zn(2)-C6 fungal-type DNA-binding domain"/>
    <property type="match status" value="1"/>
</dbReference>
<sequence>MRYEVSGSWHRQSSMIEKVLFDRVPFTERTSSQAQEDIQAGSRPEIPNHLTGVHGDSVLLHLMGHCWAQNPRDRPQTQELKSKLTSWLKSTKQPTTIRLFDAELDYPQYGSSKACNRCRSGKRRCNPGTSQEICEWCERRGEECTSGADGRLDSGAGITLQQAPETLLGPAERGPAYDLLPTHCRAYEISSFLIRRRGNVPPIRSSYSDIWQGEYTTAHGSMGYAVVALKLHRPYEQMKTVAGSNAYEEFSETITEWRTLEHINILPFLGTTLVTLELSTANCFVSPWMEAGNVNYFLTSHPEADKRAIAKGVGDGLYYLHSREPPFVHGDLRGTNVLIDEQNRPLLCDFGMIVLREDMQLNGPTDWMRWTAPERLDYLKFGLTMSDARAPSADIFSFGMLIYEILSGQRPFEEVSRDMEAARRLVSGKRPEVLKDWEEWAATRVLARVMQQAWIEERSQRPSAGDIVILLS</sequence>
<dbReference type="InterPro" id="IPR051681">
    <property type="entry name" value="Ser/Thr_Kinases-Pseudokinases"/>
</dbReference>
<evidence type="ECO:0000313" key="4">
    <source>
        <dbReference type="Proteomes" id="UP000076842"/>
    </source>
</evidence>
<organism evidence="3 4">
    <name type="scientific">Calocera cornea HHB12733</name>
    <dbReference type="NCBI Taxonomy" id="1353952"/>
    <lineage>
        <taxon>Eukaryota</taxon>
        <taxon>Fungi</taxon>
        <taxon>Dikarya</taxon>
        <taxon>Basidiomycota</taxon>
        <taxon>Agaricomycotina</taxon>
        <taxon>Dacrymycetes</taxon>
        <taxon>Dacrymycetales</taxon>
        <taxon>Dacrymycetaceae</taxon>
        <taxon>Calocera</taxon>
    </lineage>
</organism>
<dbReference type="InterPro" id="IPR000719">
    <property type="entry name" value="Prot_kinase_dom"/>
</dbReference>
<dbReference type="EMBL" id="KV424026">
    <property type="protein sequence ID" value="KZT53909.1"/>
    <property type="molecule type" value="Genomic_DNA"/>
</dbReference>
<dbReference type="GO" id="GO:0004674">
    <property type="term" value="F:protein serine/threonine kinase activity"/>
    <property type="evidence" value="ECO:0007669"/>
    <property type="project" value="TreeGrafter"/>
</dbReference>
<dbReference type="GO" id="GO:0000981">
    <property type="term" value="F:DNA-binding transcription factor activity, RNA polymerase II-specific"/>
    <property type="evidence" value="ECO:0007669"/>
    <property type="project" value="InterPro"/>
</dbReference>
<dbReference type="InterPro" id="IPR001245">
    <property type="entry name" value="Ser-Thr/Tyr_kinase_cat_dom"/>
</dbReference>
<keyword evidence="3" id="KW-0808">Transferase</keyword>
<dbReference type="PROSITE" id="PS50048">
    <property type="entry name" value="ZN2_CY6_FUNGAL_2"/>
    <property type="match status" value="1"/>
</dbReference>
<accession>A0A165E1E4</accession>
<feature type="domain" description="Protein kinase" evidence="1">
    <location>
        <begin position="204"/>
        <end position="472"/>
    </location>
</feature>
<proteinExistence type="predicted"/>
<dbReference type="PROSITE" id="PS50011">
    <property type="entry name" value="PROTEIN_KINASE_DOM"/>
    <property type="match status" value="1"/>
</dbReference>
<dbReference type="InterPro" id="IPR011009">
    <property type="entry name" value="Kinase-like_dom_sf"/>
</dbReference>
<evidence type="ECO:0000259" key="1">
    <source>
        <dbReference type="PROSITE" id="PS50011"/>
    </source>
</evidence>
<dbReference type="PANTHER" id="PTHR44329:SF214">
    <property type="entry name" value="PROTEIN KINASE DOMAIN-CONTAINING PROTEIN"/>
    <property type="match status" value="1"/>
</dbReference>
<dbReference type="InParanoid" id="A0A165E1E4"/>
<dbReference type="GO" id="GO:0005524">
    <property type="term" value="F:ATP binding"/>
    <property type="evidence" value="ECO:0007669"/>
    <property type="project" value="InterPro"/>
</dbReference>
<name>A0A165E1E4_9BASI</name>